<keyword evidence="2" id="KW-0812">Transmembrane</keyword>
<evidence type="ECO:0000256" key="2">
    <source>
        <dbReference type="SAM" id="Phobius"/>
    </source>
</evidence>
<organism evidence="3">
    <name type="scientific">Myoviridae sp. ctdxI18</name>
    <dbReference type="NCBI Taxonomy" id="2826673"/>
    <lineage>
        <taxon>Viruses</taxon>
        <taxon>Duplodnaviria</taxon>
        <taxon>Heunggongvirae</taxon>
        <taxon>Uroviricota</taxon>
        <taxon>Caudoviricetes</taxon>
    </lineage>
</organism>
<feature type="region of interest" description="Disordered" evidence="1">
    <location>
        <begin position="1"/>
        <end position="24"/>
    </location>
</feature>
<evidence type="ECO:0000313" key="3">
    <source>
        <dbReference type="EMBL" id="DAD76762.1"/>
    </source>
</evidence>
<reference evidence="3" key="1">
    <citation type="journal article" date="2021" name="Proc. Natl. Acad. Sci. U.S.A.">
        <title>A Catalog of Tens of Thousands of Viruses from Human Metagenomes Reveals Hidden Associations with Chronic Diseases.</title>
        <authorList>
            <person name="Tisza M.J."/>
            <person name="Buck C.B."/>
        </authorList>
    </citation>
    <scope>NUCLEOTIDE SEQUENCE</scope>
    <source>
        <strain evidence="3">CtdxI18</strain>
    </source>
</reference>
<accession>A0A8S5M3F0</accession>
<evidence type="ECO:0000256" key="1">
    <source>
        <dbReference type="SAM" id="MobiDB-lite"/>
    </source>
</evidence>
<sequence length="111" mass="12527">MAHFLRRSTHRSAGGGQNTGQRSTPCKGVIAVSDAIIVAIVSGVFSLAGYLFGNYKSQSKTLYRIDQLEKKQDKHNTLIERMYNVEDRIHVLENKQAVADHRIKDLEDNKK</sequence>
<proteinExistence type="predicted"/>
<dbReference type="EMBL" id="BK014808">
    <property type="protein sequence ID" value="DAD76762.1"/>
    <property type="molecule type" value="Genomic_DNA"/>
</dbReference>
<feature type="compositionally biased region" description="Basic residues" evidence="1">
    <location>
        <begin position="1"/>
        <end position="10"/>
    </location>
</feature>
<feature type="transmembrane region" description="Helical" evidence="2">
    <location>
        <begin position="29"/>
        <end position="52"/>
    </location>
</feature>
<protein>
    <submittedName>
        <fullName evidence="3">Shock protein B</fullName>
    </submittedName>
</protein>
<keyword evidence="2" id="KW-0472">Membrane</keyword>
<keyword evidence="2" id="KW-1133">Transmembrane helix</keyword>
<name>A0A8S5M3F0_9CAUD</name>